<reference evidence="3 4" key="1">
    <citation type="submission" date="2018-06" db="EMBL/GenBank/DDBJ databases">
        <title>Genomic Encyclopedia of Type Strains, Phase III (KMG-III): the genomes of soil and plant-associated and newly described type strains.</title>
        <authorList>
            <person name="Whitman W."/>
        </authorList>
    </citation>
    <scope>NUCLEOTIDE SEQUENCE [LARGE SCALE GENOMIC DNA]</scope>
    <source>
        <strain evidence="3 4">CECT 7646</strain>
    </source>
</reference>
<dbReference type="OrthoDB" id="5619888at2"/>
<dbReference type="SUPFAM" id="SSF50494">
    <property type="entry name" value="Trypsin-like serine proteases"/>
    <property type="match status" value="1"/>
</dbReference>
<dbReference type="PANTHER" id="PTHR36234:SF5">
    <property type="entry name" value="LYSYL ENDOPEPTIDASE"/>
    <property type="match status" value="1"/>
</dbReference>
<name>A0A318SNN9_9BURK</name>
<dbReference type="Gene3D" id="2.40.10.10">
    <property type="entry name" value="Trypsin-like serine proteases"/>
    <property type="match status" value="2"/>
</dbReference>
<feature type="signal peptide" evidence="1">
    <location>
        <begin position="1"/>
        <end position="28"/>
    </location>
</feature>
<dbReference type="PROSITE" id="PS51257">
    <property type="entry name" value="PROKAR_LIPOPROTEIN"/>
    <property type="match status" value="1"/>
</dbReference>
<proteinExistence type="predicted"/>
<accession>A0A318SNN9</accession>
<keyword evidence="1" id="KW-0732">Signal</keyword>
<evidence type="ECO:0000259" key="2">
    <source>
        <dbReference type="Pfam" id="PF18885"/>
    </source>
</evidence>
<evidence type="ECO:0000313" key="3">
    <source>
        <dbReference type="EMBL" id="PYE78945.1"/>
    </source>
</evidence>
<comment type="caution">
    <text evidence="3">The sequence shown here is derived from an EMBL/GenBank/DDBJ whole genome shotgun (WGS) entry which is preliminary data.</text>
</comment>
<dbReference type="Proteomes" id="UP000247540">
    <property type="component" value="Unassembled WGS sequence"/>
</dbReference>
<dbReference type="InterPro" id="IPR043504">
    <property type="entry name" value="Peptidase_S1_PA_chymotrypsin"/>
</dbReference>
<dbReference type="RefSeq" id="WP_110464877.1">
    <property type="nucleotide sequence ID" value="NZ_JAMOFZ010000004.1"/>
</dbReference>
<dbReference type="InterPro" id="IPR009003">
    <property type="entry name" value="Peptidase_S1_PA"/>
</dbReference>
<evidence type="ECO:0000313" key="4">
    <source>
        <dbReference type="Proteomes" id="UP000247540"/>
    </source>
</evidence>
<protein>
    <recommendedName>
        <fullName evidence="2">DUF5648 domain-containing protein</fullName>
    </recommendedName>
</protein>
<feature type="domain" description="DUF5648" evidence="2">
    <location>
        <begin position="513"/>
        <end position="654"/>
    </location>
</feature>
<gene>
    <name evidence="3" type="ORF">DFQ15_104139</name>
</gene>
<dbReference type="PANTHER" id="PTHR36234">
    <property type="entry name" value="LYSYL ENDOPEPTIDASE"/>
    <property type="match status" value="1"/>
</dbReference>
<dbReference type="AlphaFoldDB" id="A0A318SNN9"/>
<evidence type="ECO:0000256" key="1">
    <source>
        <dbReference type="SAM" id="SignalP"/>
    </source>
</evidence>
<sequence length="657" mass="68321">MNRNPWIRALSAVAAALLVAGCGGGASSDNVALSASTRSVPSTEAAAAPAVTQLDAYAPSPATLQQQERPEPTRGARPAPARVALAPMLATRSTVQPGTTASGGPDAPLQIGSGRSVLQTATAAGMASHLVWSPATATTLAAATSFQSPGAAAVRIGLLVRKLPAGATLRVYAQSQDTAYQVSGREVLDVLSLNRMAGGTSDADRTYWLPPVDGDEATVEIVLPAGVPGSAVDVSVPQISHLKVSATADPEALRTLASGSCEIDVNCTDGNTTQRNATARMSFVQGANSYACTGTLLNNTNNDGTPYFLSANHCISSQTVASTLVTAFFYKSSSCNSGTPASGVAVLRGGATLLYASDTADTAFMRLNNAAPAGAEFAGWSVGQPAIGADLIGIHHPAGDLQKYAQGALSAYFNCVRTGDVGVSCSQSDVGSARFLGVRWTTGLIEGGSSGSGIFATLGGGRMLVGQLFAGAGSCTDTSTRMGIYGRFDTAFNAALSQWLRPATAPSSTSRSPVYRFYNTATAAHFFTTDPVERDGVIAMYPSFNYEGIGFYAYGAPAAGASPVYRFYNTETGKHFYTISAAERDNVLATLPSYRLEGVSWYAQSAEGNGATAMYRFYNAAYNTHFYTISAGERDNVLRTDPNYRFEGIGYYAWTAQ</sequence>
<keyword evidence="4" id="KW-1185">Reference proteome</keyword>
<organism evidence="3 4">
    <name type="scientific">Xylophilus ampelinus</name>
    <dbReference type="NCBI Taxonomy" id="54067"/>
    <lineage>
        <taxon>Bacteria</taxon>
        <taxon>Pseudomonadati</taxon>
        <taxon>Pseudomonadota</taxon>
        <taxon>Betaproteobacteria</taxon>
        <taxon>Burkholderiales</taxon>
        <taxon>Xylophilus</taxon>
    </lineage>
</organism>
<feature type="chain" id="PRO_5016311225" description="DUF5648 domain-containing protein" evidence="1">
    <location>
        <begin position="29"/>
        <end position="657"/>
    </location>
</feature>
<dbReference type="InterPro" id="IPR043708">
    <property type="entry name" value="DUF5648"/>
</dbReference>
<dbReference type="EMBL" id="QJTC01000004">
    <property type="protein sequence ID" value="PYE78945.1"/>
    <property type="molecule type" value="Genomic_DNA"/>
</dbReference>
<dbReference type="Pfam" id="PF18885">
    <property type="entry name" value="DUF5648"/>
    <property type="match status" value="1"/>
</dbReference>